<keyword evidence="2" id="KW-1185">Reference proteome</keyword>
<dbReference type="EMBL" id="AEUU02000001">
    <property type="protein sequence ID" value="EGJ27966.1"/>
    <property type="molecule type" value="Genomic_DNA"/>
</dbReference>
<name>A0ABN0CXS7_STRPO</name>
<evidence type="ECO:0000313" key="2">
    <source>
        <dbReference type="Proteomes" id="UP000005356"/>
    </source>
</evidence>
<comment type="caution">
    <text evidence="1">The sequence shown here is derived from an EMBL/GenBank/DDBJ whole genome shotgun (WGS) entry which is preliminary data.</text>
</comment>
<reference evidence="1 2" key="1">
    <citation type="journal article" date="2014" name="Int. J. Syst. Evol. Microbiol.">
        <title>Phylogenomics and the dynamic genome evolution of the genus Streptococcus.</title>
        <authorList>
            <consortium name="The Broad Institute Genome Sequencing Platform"/>
            <person name="Richards V.P."/>
            <person name="Palmer S.R."/>
            <person name="Pavinski Bitar P.D."/>
            <person name="Qin X."/>
            <person name="Weinstock G.M."/>
            <person name="Highlander S.K."/>
            <person name="Town C.D."/>
            <person name="Burne R.A."/>
            <person name="Stanhope M.J."/>
        </authorList>
    </citation>
    <scope>NUCLEOTIDE SEQUENCE [LARGE SCALE GENOMIC DNA]</scope>
    <source>
        <strain evidence="1 2">Jelinkova 176</strain>
    </source>
</reference>
<organism evidence="1 2">
    <name type="scientific">Streptococcus porcinus str. Jelinkova 176</name>
    <dbReference type="NCBI Taxonomy" id="873448"/>
    <lineage>
        <taxon>Bacteria</taxon>
        <taxon>Bacillati</taxon>
        <taxon>Bacillota</taxon>
        <taxon>Bacilli</taxon>
        <taxon>Lactobacillales</taxon>
        <taxon>Streptococcaceae</taxon>
        <taxon>Streptococcus</taxon>
    </lineage>
</organism>
<gene>
    <name evidence="1" type="ORF">STRPO_1162</name>
</gene>
<dbReference type="RefSeq" id="WP_003085399.1">
    <property type="nucleotide sequence ID" value="NZ_AEUU02000001.1"/>
</dbReference>
<accession>A0ABN0CXS7</accession>
<evidence type="ECO:0000313" key="1">
    <source>
        <dbReference type="EMBL" id="EGJ27966.1"/>
    </source>
</evidence>
<proteinExistence type="predicted"/>
<dbReference type="Proteomes" id="UP000005356">
    <property type="component" value="Unassembled WGS sequence"/>
</dbReference>
<sequence length="449" mass="53753">MIFERTKQYFIDCASIRLDSKIKNLNDERKVRASREYYWYTGQEKKINKKYKKLTNKEISSNNAPLISLIRRGKITSKNPYLYTPNSIEDVLNNCKMDEYGTKMGLNSNEEKKYIQRNIMFETYDEICFGDRSEHWKLQSFLSSVIILDILFESYDENLWRIVLGYMPLNIEFEKLRLNVVDIHKVYNILFEEHFEMFMTGIFRATEKALNVSGSFWKYYEECVKTGSKNINKIALIDVYLNEFYNEILKKKIDGFINNSSYYGYKEKYIQENSTYQSLESIISIQQEMHLYQGDLKSEEIKEKYSDEIWDYKLLNTLNKDNMGKVLGKYTDQYLDYEDIDAIYATYILDLLEKLLYSLISFQSFREEDSHWQGNYLGYVKKYQYGNEILHYLKTGDRETLRPMIYQNLQWKISGNSRINYFIKKHPESDLAIKEKEINELISQEKFGK</sequence>
<protein>
    <submittedName>
        <fullName evidence="1">Uncharacterized protein</fullName>
    </submittedName>
</protein>